<dbReference type="EMBL" id="GEBQ01017279">
    <property type="protein sequence ID" value="JAT22698.1"/>
    <property type="molecule type" value="Transcribed_RNA"/>
</dbReference>
<evidence type="ECO:0000256" key="5">
    <source>
        <dbReference type="RuleBase" id="RU361235"/>
    </source>
</evidence>
<keyword evidence="3 5" id="KW-0378">Hydrolase</keyword>
<evidence type="ECO:0000256" key="1">
    <source>
        <dbReference type="ARBA" id="ARBA00005964"/>
    </source>
</evidence>
<dbReference type="Gene3D" id="3.40.50.1820">
    <property type="entry name" value="alpha/beta hydrolase"/>
    <property type="match status" value="1"/>
</dbReference>
<gene>
    <name evidence="7" type="ORF">g.30029</name>
</gene>
<dbReference type="InterPro" id="IPR002018">
    <property type="entry name" value="CarbesteraseB"/>
</dbReference>
<dbReference type="InterPro" id="IPR029058">
    <property type="entry name" value="AB_hydrolase_fold"/>
</dbReference>
<dbReference type="InterPro" id="IPR019826">
    <property type="entry name" value="Carboxylesterase_B_AS"/>
</dbReference>
<dbReference type="PANTHER" id="PTHR43142:SF1">
    <property type="entry name" value="CARBOXYLIC ESTER HYDROLASE"/>
    <property type="match status" value="1"/>
</dbReference>
<dbReference type="GO" id="GO:0052689">
    <property type="term" value="F:carboxylic ester hydrolase activity"/>
    <property type="evidence" value="ECO:0007669"/>
    <property type="project" value="UniProtKB-KW"/>
</dbReference>
<dbReference type="Pfam" id="PF00135">
    <property type="entry name" value="COesterase"/>
    <property type="match status" value="1"/>
</dbReference>
<evidence type="ECO:0000259" key="6">
    <source>
        <dbReference type="Pfam" id="PF00135"/>
    </source>
</evidence>
<name>A0A1B6LGE3_9HEMI</name>
<dbReference type="PROSITE" id="PS00122">
    <property type="entry name" value="CARBOXYLESTERASE_B_1"/>
    <property type="match status" value="1"/>
</dbReference>
<evidence type="ECO:0000313" key="7">
    <source>
        <dbReference type="EMBL" id="JAT22698.1"/>
    </source>
</evidence>
<sequence length="564" mass="62179">MLKPWKLELLKEEMAEEKVIIHTKLGQLRGLVKHSVLTEKSYYSFRGIPYGKPPLGELRFKAPQPFGSWEGIRDALEDGNVPIQPHLIPQPGVETVSDGDEDCLCLNVYINELPDEKRPKKPVIVSIHGGGFIGGSGSSKANGPDNFMYGDLVVVSFNYRCGAFGFLSLENEEVPGNAGLKDQTLALKWVRDNIDSFGGDPNNVTIFGISAGGASVGYQLISPSSKGLFHKAILQSGFALNPWALQVNPREQAIKLAKTLGCASEEPEEVLRFLQSVPAVDIVVATKKLSTAKASSMRTLTLMFTPCVEVSGPEPFLSDVPHKIMESGLFNDVPVIMGCTVKEGSVAALFDGVSDKAFENLNNNPEWLVPQFLGLKPGSVEEKEATKAIWDFYLKGKPVSWDNVNEFLLCVSDIQFTVGMEQTRVHLVEKASAPVYSYLFTNHSRCLCGIIQNIFEGNASKIITAETCHAADCFYMYVFDYGSIKTPEYTPTDVEAIKRHIKAWTVFASTGNPNNKELGVTWEQDSKANPCFMDIGETWSMREGTILPDRIGFWMELISKYCSS</sequence>
<feature type="domain" description="Carboxylesterase type B" evidence="6">
    <location>
        <begin position="19"/>
        <end position="542"/>
    </location>
</feature>
<evidence type="ECO:0000256" key="3">
    <source>
        <dbReference type="ARBA" id="ARBA00022801"/>
    </source>
</evidence>
<reference evidence="7" key="1">
    <citation type="submission" date="2015-11" db="EMBL/GenBank/DDBJ databases">
        <title>De novo transcriptome assembly of four potential Pierce s Disease insect vectors from Arizona vineyards.</title>
        <authorList>
            <person name="Tassone E.E."/>
        </authorList>
    </citation>
    <scope>NUCLEOTIDE SEQUENCE</scope>
</reference>
<dbReference type="PANTHER" id="PTHR43142">
    <property type="entry name" value="CARBOXYLIC ESTER HYDROLASE"/>
    <property type="match status" value="1"/>
</dbReference>
<organism evidence="7">
    <name type="scientific">Graphocephala atropunctata</name>
    <dbReference type="NCBI Taxonomy" id="36148"/>
    <lineage>
        <taxon>Eukaryota</taxon>
        <taxon>Metazoa</taxon>
        <taxon>Ecdysozoa</taxon>
        <taxon>Arthropoda</taxon>
        <taxon>Hexapoda</taxon>
        <taxon>Insecta</taxon>
        <taxon>Pterygota</taxon>
        <taxon>Neoptera</taxon>
        <taxon>Paraneoptera</taxon>
        <taxon>Hemiptera</taxon>
        <taxon>Auchenorrhyncha</taxon>
        <taxon>Membracoidea</taxon>
        <taxon>Cicadellidae</taxon>
        <taxon>Cicadellinae</taxon>
        <taxon>Cicadellini</taxon>
        <taxon>Graphocephala</taxon>
    </lineage>
</organism>
<accession>A0A1B6LGE3</accession>
<dbReference type="EC" id="3.1.1.-" evidence="5"/>
<evidence type="ECO:0000256" key="2">
    <source>
        <dbReference type="ARBA" id="ARBA00022487"/>
    </source>
</evidence>
<dbReference type="SUPFAM" id="SSF53474">
    <property type="entry name" value="alpha/beta-Hydrolases"/>
    <property type="match status" value="1"/>
</dbReference>
<comment type="similarity">
    <text evidence="1 5">Belongs to the type-B carboxylesterase/lipase family.</text>
</comment>
<evidence type="ECO:0000256" key="4">
    <source>
        <dbReference type="ARBA" id="ARBA00023180"/>
    </source>
</evidence>
<proteinExistence type="inferred from homology"/>
<keyword evidence="2" id="KW-0719">Serine esterase</keyword>
<keyword evidence="4" id="KW-0325">Glycoprotein</keyword>
<dbReference type="AlphaFoldDB" id="A0A1B6LGE3"/>
<protein>
    <recommendedName>
        <fullName evidence="5">Carboxylic ester hydrolase</fullName>
        <ecNumber evidence="5">3.1.1.-</ecNumber>
    </recommendedName>
</protein>